<dbReference type="InterPro" id="IPR036930">
    <property type="entry name" value="WGR_dom_sf"/>
</dbReference>
<dbReference type="EMBL" id="KZ825810">
    <property type="protein sequence ID" value="PYH98586.1"/>
    <property type="molecule type" value="Genomic_DNA"/>
</dbReference>
<feature type="region of interest" description="Disordered" evidence="1">
    <location>
        <begin position="102"/>
        <end position="126"/>
    </location>
</feature>
<dbReference type="InterPro" id="IPR036420">
    <property type="entry name" value="BRCT_dom_sf"/>
</dbReference>
<name>A0A319DM04_9EURO</name>
<dbReference type="AlphaFoldDB" id="A0A319DM04"/>
<proteinExistence type="predicted"/>
<organism evidence="3 4">
    <name type="scientific">Aspergillus ellipticus CBS 707.79</name>
    <dbReference type="NCBI Taxonomy" id="1448320"/>
    <lineage>
        <taxon>Eukaryota</taxon>
        <taxon>Fungi</taxon>
        <taxon>Dikarya</taxon>
        <taxon>Ascomycota</taxon>
        <taxon>Pezizomycotina</taxon>
        <taxon>Eurotiomycetes</taxon>
        <taxon>Eurotiomycetidae</taxon>
        <taxon>Eurotiales</taxon>
        <taxon>Aspergillaceae</taxon>
        <taxon>Aspergillus</taxon>
        <taxon>Aspergillus subgen. Circumdati</taxon>
    </lineage>
</organism>
<dbReference type="InterPro" id="IPR001357">
    <property type="entry name" value="BRCT_dom"/>
</dbReference>
<feature type="compositionally biased region" description="Basic and acidic residues" evidence="1">
    <location>
        <begin position="266"/>
        <end position="307"/>
    </location>
</feature>
<dbReference type="SUPFAM" id="SSF142921">
    <property type="entry name" value="WGR domain-like"/>
    <property type="match status" value="1"/>
</dbReference>
<reference evidence="3 4" key="1">
    <citation type="submission" date="2018-02" db="EMBL/GenBank/DDBJ databases">
        <title>The genomes of Aspergillus section Nigri reveals drivers in fungal speciation.</title>
        <authorList>
            <consortium name="DOE Joint Genome Institute"/>
            <person name="Vesth T.C."/>
            <person name="Nybo J."/>
            <person name="Theobald S."/>
            <person name="Brandl J."/>
            <person name="Frisvad J.C."/>
            <person name="Nielsen K.F."/>
            <person name="Lyhne E.K."/>
            <person name="Kogle M.E."/>
            <person name="Kuo A."/>
            <person name="Riley R."/>
            <person name="Clum A."/>
            <person name="Nolan M."/>
            <person name="Lipzen A."/>
            <person name="Salamov A."/>
            <person name="Henrissat B."/>
            <person name="Wiebenga A."/>
            <person name="De vries R.P."/>
            <person name="Grigoriev I.V."/>
            <person name="Mortensen U.H."/>
            <person name="Andersen M.R."/>
            <person name="Baker S.E."/>
        </authorList>
    </citation>
    <scope>NUCLEOTIDE SEQUENCE [LARGE SCALE GENOMIC DNA]</scope>
    <source>
        <strain evidence="3 4">CBS 707.79</strain>
    </source>
</reference>
<dbReference type="PANTHER" id="PTHR47667">
    <property type="entry name" value="REGULATOR OF TY1 TRANSPOSITION PROTEIN 107"/>
    <property type="match status" value="1"/>
</dbReference>
<dbReference type="SMART" id="SM00292">
    <property type="entry name" value="BRCT"/>
    <property type="match status" value="1"/>
</dbReference>
<dbReference type="OrthoDB" id="342264at2759"/>
<dbReference type="VEuPathDB" id="FungiDB:BO71DRAFT_426032"/>
<dbReference type="CDD" id="cd00027">
    <property type="entry name" value="BRCT"/>
    <property type="match status" value="1"/>
</dbReference>
<evidence type="ECO:0000259" key="2">
    <source>
        <dbReference type="PROSITE" id="PS50172"/>
    </source>
</evidence>
<evidence type="ECO:0000256" key="1">
    <source>
        <dbReference type="SAM" id="MobiDB-lite"/>
    </source>
</evidence>
<protein>
    <recommendedName>
        <fullName evidence="2">BRCT domain-containing protein</fullName>
    </recommendedName>
</protein>
<evidence type="ECO:0000313" key="4">
    <source>
        <dbReference type="Proteomes" id="UP000247810"/>
    </source>
</evidence>
<dbReference type="Pfam" id="PF00533">
    <property type="entry name" value="BRCT"/>
    <property type="match status" value="1"/>
</dbReference>
<dbReference type="PROSITE" id="PS50172">
    <property type="entry name" value="BRCT"/>
    <property type="match status" value="1"/>
</dbReference>
<dbReference type="SUPFAM" id="SSF52113">
    <property type="entry name" value="BRCT domain"/>
    <property type="match status" value="1"/>
</dbReference>
<dbReference type="STRING" id="1448320.A0A319DM04"/>
<dbReference type="InterPro" id="IPR053036">
    <property type="entry name" value="CellCycle_DNARepair_Reg"/>
</dbReference>
<feature type="domain" description="BRCT" evidence="2">
    <location>
        <begin position="1"/>
        <end position="93"/>
    </location>
</feature>
<dbReference type="Proteomes" id="UP000247810">
    <property type="component" value="Unassembled WGS sequence"/>
</dbReference>
<dbReference type="Gene3D" id="3.40.50.10190">
    <property type="entry name" value="BRCT domain"/>
    <property type="match status" value="1"/>
</dbReference>
<feature type="region of interest" description="Disordered" evidence="1">
    <location>
        <begin position="258"/>
        <end position="307"/>
    </location>
</feature>
<feature type="compositionally biased region" description="Basic and acidic residues" evidence="1">
    <location>
        <begin position="108"/>
        <end position="118"/>
    </location>
</feature>
<keyword evidence="4" id="KW-1185">Reference proteome</keyword>
<dbReference type="PANTHER" id="PTHR47667:SF1">
    <property type="entry name" value="REGULATOR OF TY1 TRANSPOSITION PROTEIN 107"/>
    <property type="match status" value="1"/>
</dbReference>
<accession>A0A319DM04</accession>
<sequence length="307" mass="35613">MGKTFKNIYACSVGKFDGNADKIPQWVRANGGRYSKDISEEITHLIASKEAYKGDVETVRKAKRLKSIKIVSYDWLEDSLLSKNRRPKREAEYLLENLLNNEKKRKRETSNKEDEKPKTQPPKKRTARYHIYIDKGDRVTYNATLVRLTISMNAREKYVVKVYESNKEPYVYATHVEYSRIGRSGYRSEGVQDIFKDKTGKEWDDRRDRILPSCKRDAEGKLLPPHEGWFYYENREGSISSFLREEVVVDMTVNVGQGLAQNRPSDPQEAKVKLEKDGKDENSVEHAGFRRDSCDLTTLDRDTTPID</sequence>
<evidence type="ECO:0000313" key="3">
    <source>
        <dbReference type="EMBL" id="PYH98586.1"/>
    </source>
</evidence>
<gene>
    <name evidence="3" type="ORF">BO71DRAFT_426032</name>
</gene>